<dbReference type="Pfam" id="PF01899">
    <property type="entry name" value="MNHE"/>
    <property type="match status" value="1"/>
</dbReference>
<evidence type="ECO:0000256" key="3">
    <source>
        <dbReference type="ARBA" id="ARBA00022475"/>
    </source>
</evidence>
<evidence type="ECO:0000256" key="4">
    <source>
        <dbReference type="ARBA" id="ARBA00022692"/>
    </source>
</evidence>
<evidence type="ECO:0000256" key="5">
    <source>
        <dbReference type="ARBA" id="ARBA00022989"/>
    </source>
</evidence>
<keyword evidence="4 7" id="KW-0812">Transmembrane</keyword>
<gene>
    <name evidence="8" type="ORF">RM552_07900</name>
</gene>
<evidence type="ECO:0000256" key="7">
    <source>
        <dbReference type="SAM" id="Phobius"/>
    </source>
</evidence>
<dbReference type="PANTHER" id="PTHR34584:SF1">
    <property type="entry name" value="NA(+)_H(+) ANTIPORTER SUBUNIT E1"/>
    <property type="match status" value="1"/>
</dbReference>
<evidence type="ECO:0000313" key="9">
    <source>
        <dbReference type="Proteomes" id="UP001253545"/>
    </source>
</evidence>
<accession>A0ABU2ZRV7</accession>
<sequence length="164" mass="18447">MNHKVRLAIILVATWVLLSGMFEPLMLAFGIFSVVVSMWITSRMHNIDQERYTFFVTSNFIVFIFKLGVKVVQSNIDVSLRILGFKPVESTFITIDMPFENDVAKVLYANAITLTPGSSSIALSKNTLLVHTISNQNADDLANNDMLNIMPKQYALTQVEVKDE</sequence>
<reference evidence="8 9" key="1">
    <citation type="submission" date="2023-09" db="EMBL/GenBank/DDBJ databases">
        <authorList>
            <person name="Rey-Velasco X."/>
        </authorList>
    </citation>
    <scope>NUCLEOTIDE SEQUENCE [LARGE SCALE GENOMIC DNA]</scope>
    <source>
        <strain evidence="8 9">P117</strain>
    </source>
</reference>
<keyword evidence="9" id="KW-1185">Reference proteome</keyword>
<comment type="subcellular location">
    <subcellularLocation>
        <location evidence="1">Cell membrane</location>
        <topology evidence="1">Multi-pass membrane protein</topology>
    </subcellularLocation>
</comment>
<keyword evidence="5 7" id="KW-1133">Transmembrane helix</keyword>
<organism evidence="8 9">
    <name type="scientific">Glaciecola petra</name>
    <dbReference type="NCBI Taxonomy" id="3075602"/>
    <lineage>
        <taxon>Bacteria</taxon>
        <taxon>Pseudomonadati</taxon>
        <taxon>Pseudomonadota</taxon>
        <taxon>Gammaproteobacteria</taxon>
        <taxon>Alteromonadales</taxon>
        <taxon>Alteromonadaceae</taxon>
        <taxon>Glaciecola</taxon>
    </lineage>
</organism>
<dbReference type="InterPro" id="IPR002758">
    <property type="entry name" value="Cation_antiport_E"/>
</dbReference>
<comment type="similarity">
    <text evidence="2">Belongs to the CPA3 antiporters (TC 2.A.63) subunit E family.</text>
</comment>
<keyword evidence="6 7" id="KW-0472">Membrane</keyword>
<evidence type="ECO:0000256" key="2">
    <source>
        <dbReference type="ARBA" id="ARBA00006228"/>
    </source>
</evidence>
<evidence type="ECO:0000313" key="8">
    <source>
        <dbReference type="EMBL" id="MDT0594758.1"/>
    </source>
</evidence>
<feature type="transmembrane region" description="Helical" evidence="7">
    <location>
        <begin position="7"/>
        <end position="40"/>
    </location>
</feature>
<dbReference type="EMBL" id="JAVRHX010000001">
    <property type="protein sequence ID" value="MDT0594758.1"/>
    <property type="molecule type" value="Genomic_DNA"/>
</dbReference>
<name>A0ABU2ZRV7_9ALTE</name>
<keyword evidence="3" id="KW-1003">Cell membrane</keyword>
<evidence type="ECO:0000256" key="6">
    <source>
        <dbReference type="ARBA" id="ARBA00023136"/>
    </source>
</evidence>
<dbReference type="PANTHER" id="PTHR34584">
    <property type="entry name" value="NA(+)/H(+) ANTIPORTER SUBUNIT E1"/>
    <property type="match status" value="1"/>
</dbReference>
<dbReference type="Proteomes" id="UP001253545">
    <property type="component" value="Unassembled WGS sequence"/>
</dbReference>
<dbReference type="RefSeq" id="WP_311368216.1">
    <property type="nucleotide sequence ID" value="NZ_JAVRHX010000001.1"/>
</dbReference>
<feature type="transmembrane region" description="Helical" evidence="7">
    <location>
        <begin position="52"/>
        <end position="72"/>
    </location>
</feature>
<proteinExistence type="inferred from homology"/>
<protein>
    <submittedName>
        <fullName evidence="8">Na+/H+ antiporter subunit E</fullName>
    </submittedName>
</protein>
<comment type="caution">
    <text evidence="8">The sequence shown here is derived from an EMBL/GenBank/DDBJ whole genome shotgun (WGS) entry which is preliminary data.</text>
</comment>
<evidence type="ECO:0000256" key="1">
    <source>
        <dbReference type="ARBA" id="ARBA00004651"/>
    </source>
</evidence>